<keyword evidence="1" id="KW-0472">Membrane</keyword>
<keyword evidence="3" id="KW-1185">Reference proteome</keyword>
<dbReference type="Proteomes" id="UP000523007">
    <property type="component" value="Unassembled WGS sequence"/>
</dbReference>
<gene>
    <name evidence="2" type="ORF">F4561_003113</name>
</gene>
<name>A0A7W7W3A5_9ACTN</name>
<organism evidence="2 3">
    <name type="scientific">Lipingzhangella halophila</name>
    <dbReference type="NCBI Taxonomy" id="1783352"/>
    <lineage>
        <taxon>Bacteria</taxon>
        <taxon>Bacillati</taxon>
        <taxon>Actinomycetota</taxon>
        <taxon>Actinomycetes</taxon>
        <taxon>Streptosporangiales</taxon>
        <taxon>Nocardiopsidaceae</taxon>
        <taxon>Lipingzhangella</taxon>
    </lineage>
</organism>
<protein>
    <submittedName>
        <fullName evidence="2">Uncharacterized protein</fullName>
    </submittedName>
</protein>
<dbReference type="EMBL" id="JACHJT010000001">
    <property type="protein sequence ID" value="MBB4932293.1"/>
    <property type="molecule type" value="Genomic_DNA"/>
</dbReference>
<dbReference type="AlphaFoldDB" id="A0A7W7W3A5"/>
<feature type="transmembrane region" description="Helical" evidence="1">
    <location>
        <begin position="17"/>
        <end position="39"/>
    </location>
</feature>
<keyword evidence="1" id="KW-0812">Transmembrane</keyword>
<comment type="caution">
    <text evidence="2">The sequence shown here is derived from an EMBL/GenBank/DDBJ whole genome shotgun (WGS) entry which is preliminary data.</text>
</comment>
<evidence type="ECO:0000313" key="3">
    <source>
        <dbReference type="Proteomes" id="UP000523007"/>
    </source>
</evidence>
<accession>A0A7W7W3A5</accession>
<evidence type="ECO:0000256" key="1">
    <source>
        <dbReference type="SAM" id="Phobius"/>
    </source>
</evidence>
<dbReference type="RefSeq" id="WP_281384097.1">
    <property type="nucleotide sequence ID" value="NZ_JACHJT010000001.1"/>
</dbReference>
<evidence type="ECO:0000313" key="2">
    <source>
        <dbReference type="EMBL" id="MBB4932293.1"/>
    </source>
</evidence>
<sequence length="43" mass="4333">MAETRSSAPLSGVGPQVAIMATAYATTLVMAIVVTRLIVGGPM</sequence>
<reference evidence="2 3" key="1">
    <citation type="submission" date="2020-08" db="EMBL/GenBank/DDBJ databases">
        <title>Sequencing the genomes of 1000 actinobacteria strains.</title>
        <authorList>
            <person name="Klenk H.-P."/>
        </authorList>
    </citation>
    <scope>NUCLEOTIDE SEQUENCE [LARGE SCALE GENOMIC DNA]</scope>
    <source>
        <strain evidence="2 3">DSM 102030</strain>
    </source>
</reference>
<keyword evidence="1" id="KW-1133">Transmembrane helix</keyword>
<proteinExistence type="predicted"/>